<dbReference type="EMBL" id="QTTT01000001">
    <property type="protein sequence ID" value="REE97296.1"/>
    <property type="molecule type" value="Genomic_DNA"/>
</dbReference>
<sequence>MGHLYNESIRAETDTSGRLTAYEWRGLRYTVHEVLKAYGSDTEATVYRMRVSAAPTGSAGPAAVAVAEIVGDAGHWRLRHHFSA</sequence>
<dbReference type="Proteomes" id="UP000256661">
    <property type="component" value="Unassembled WGS sequence"/>
</dbReference>
<dbReference type="AlphaFoldDB" id="A0A3D9SMZ1"/>
<reference evidence="1 2" key="1">
    <citation type="submission" date="2018-08" db="EMBL/GenBank/DDBJ databases">
        <title>Sequencing the genomes of 1000 actinobacteria strains.</title>
        <authorList>
            <person name="Klenk H.-P."/>
        </authorList>
    </citation>
    <scope>NUCLEOTIDE SEQUENCE [LARGE SCALE GENOMIC DNA]</scope>
    <source>
        <strain evidence="1 2">DSM 43927</strain>
    </source>
</reference>
<dbReference type="RefSeq" id="WP_116026613.1">
    <property type="nucleotide sequence ID" value="NZ_QTTT01000001.1"/>
</dbReference>
<organism evidence="1 2">
    <name type="scientific">Thermomonospora umbrina</name>
    <dbReference type="NCBI Taxonomy" id="111806"/>
    <lineage>
        <taxon>Bacteria</taxon>
        <taxon>Bacillati</taxon>
        <taxon>Actinomycetota</taxon>
        <taxon>Actinomycetes</taxon>
        <taxon>Streptosporangiales</taxon>
        <taxon>Thermomonosporaceae</taxon>
        <taxon>Thermomonospora</taxon>
    </lineage>
</organism>
<accession>A0A3D9SMZ1</accession>
<evidence type="ECO:0000313" key="2">
    <source>
        <dbReference type="Proteomes" id="UP000256661"/>
    </source>
</evidence>
<comment type="caution">
    <text evidence="1">The sequence shown here is derived from an EMBL/GenBank/DDBJ whole genome shotgun (WGS) entry which is preliminary data.</text>
</comment>
<keyword evidence="2" id="KW-1185">Reference proteome</keyword>
<dbReference type="OrthoDB" id="3480147at2"/>
<gene>
    <name evidence="1" type="ORF">DFJ69_2762</name>
</gene>
<evidence type="ECO:0000313" key="1">
    <source>
        <dbReference type="EMBL" id="REE97296.1"/>
    </source>
</evidence>
<name>A0A3D9SMZ1_9ACTN</name>
<proteinExistence type="predicted"/>
<protein>
    <submittedName>
        <fullName evidence="1">Uncharacterized protein</fullName>
    </submittedName>
</protein>